<organism evidence="10">
    <name type="scientific">hydrothermal vent metagenome</name>
    <dbReference type="NCBI Taxonomy" id="652676"/>
    <lineage>
        <taxon>unclassified sequences</taxon>
        <taxon>metagenomes</taxon>
        <taxon>ecological metagenomes</taxon>
    </lineage>
</organism>
<keyword evidence="6" id="KW-0131">Cell cycle</keyword>
<evidence type="ECO:0000256" key="1">
    <source>
        <dbReference type="ARBA" id="ARBA00004496"/>
    </source>
</evidence>
<dbReference type="InterPro" id="IPR053712">
    <property type="entry name" value="Bac_CellDiv_Activator"/>
</dbReference>
<comment type="subunit">
    <text evidence="8">Homodimer. Interacts with FtsZ.</text>
</comment>
<gene>
    <name evidence="10" type="ORF">MNBD_DELTA01-436</name>
</gene>
<dbReference type="GO" id="GO:0000917">
    <property type="term" value="P:division septum assembly"/>
    <property type="evidence" value="ECO:0007669"/>
    <property type="project" value="UniProtKB-KW"/>
</dbReference>
<dbReference type="AlphaFoldDB" id="A0A3B0QUR5"/>
<proteinExistence type="predicted"/>
<evidence type="ECO:0000256" key="7">
    <source>
        <dbReference type="ARBA" id="ARBA00024910"/>
    </source>
</evidence>
<dbReference type="GO" id="GO:0032153">
    <property type="term" value="C:cell division site"/>
    <property type="evidence" value="ECO:0007669"/>
    <property type="project" value="TreeGrafter"/>
</dbReference>
<dbReference type="Pfam" id="PF05164">
    <property type="entry name" value="ZapA"/>
    <property type="match status" value="1"/>
</dbReference>
<dbReference type="GO" id="GO:0005829">
    <property type="term" value="C:cytosol"/>
    <property type="evidence" value="ECO:0007669"/>
    <property type="project" value="TreeGrafter"/>
</dbReference>
<evidence type="ECO:0000256" key="9">
    <source>
        <dbReference type="ARBA" id="ARBA00033158"/>
    </source>
</evidence>
<reference evidence="10" key="1">
    <citation type="submission" date="2018-06" db="EMBL/GenBank/DDBJ databases">
        <authorList>
            <person name="Zhirakovskaya E."/>
        </authorList>
    </citation>
    <scope>NUCLEOTIDE SEQUENCE</scope>
</reference>
<name>A0A3B0QUR5_9ZZZZ</name>
<dbReference type="PANTHER" id="PTHR34981:SF1">
    <property type="entry name" value="CELL DIVISION PROTEIN ZAPA"/>
    <property type="match status" value="1"/>
</dbReference>
<dbReference type="InterPro" id="IPR007838">
    <property type="entry name" value="Cell_div_ZapA-like"/>
</dbReference>
<dbReference type="PANTHER" id="PTHR34981">
    <property type="entry name" value="CELL DIVISION PROTEIN ZAPA"/>
    <property type="match status" value="1"/>
</dbReference>
<dbReference type="Gene3D" id="6.10.250.790">
    <property type="match status" value="1"/>
</dbReference>
<evidence type="ECO:0000256" key="2">
    <source>
        <dbReference type="ARBA" id="ARBA00015195"/>
    </source>
</evidence>
<keyword evidence="4" id="KW-0132">Cell division</keyword>
<dbReference type="InterPro" id="IPR036192">
    <property type="entry name" value="Cell_div_ZapA-like_sf"/>
</dbReference>
<evidence type="ECO:0000256" key="6">
    <source>
        <dbReference type="ARBA" id="ARBA00023306"/>
    </source>
</evidence>
<keyword evidence="3" id="KW-0963">Cytoplasm</keyword>
<dbReference type="GO" id="GO:0000921">
    <property type="term" value="P:septin ring assembly"/>
    <property type="evidence" value="ECO:0007669"/>
    <property type="project" value="TreeGrafter"/>
</dbReference>
<sequence length="89" mass="9963">MGNVVELTILGQRLVIKSDEDSAYIRNVEEYLNAKITEVREKTRAVATLDLALLVALNVAGELLRAREDLDGIEERSEDLTRQIAELLP</sequence>
<dbReference type="GO" id="GO:0030428">
    <property type="term" value="C:cell septum"/>
    <property type="evidence" value="ECO:0007669"/>
    <property type="project" value="TreeGrafter"/>
</dbReference>
<evidence type="ECO:0000256" key="5">
    <source>
        <dbReference type="ARBA" id="ARBA00023210"/>
    </source>
</evidence>
<comment type="function">
    <text evidence="7">Activator of cell division through the inhibition of FtsZ GTPase activity, therefore promoting FtsZ assembly into bundles of protofilaments necessary for the formation of the division Z ring. It is recruited early at mid-cell but it is not essential for cell division.</text>
</comment>
<accession>A0A3B0QUR5</accession>
<comment type="subcellular location">
    <subcellularLocation>
        <location evidence="1">Cytoplasm</location>
    </subcellularLocation>
</comment>
<evidence type="ECO:0000256" key="8">
    <source>
        <dbReference type="ARBA" id="ARBA00026068"/>
    </source>
</evidence>
<protein>
    <recommendedName>
        <fullName evidence="2">Cell division protein ZapA</fullName>
    </recommendedName>
    <alternativeName>
        <fullName evidence="9">Z ring-associated protein ZapA</fullName>
    </alternativeName>
</protein>
<dbReference type="SUPFAM" id="SSF102829">
    <property type="entry name" value="Cell division protein ZapA-like"/>
    <property type="match status" value="1"/>
</dbReference>
<evidence type="ECO:0000256" key="3">
    <source>
        <dbReference type="ARBA" id="ARBA00022490"/>
    </source>
</evidence>
<evidence type="ECO:0000256" key="4">
    <source>
        <dbReference type="ARBA" id="ARBA00022618"/>
    </source>
</evidence>
<dbReference type="EMBL" id="UOEA01000082">
    <property type="protein sequence ID" value="VAV85140.1"/>
    <property type="molecule type" value="Genomic_DNA"/>
</dbReference>
<keyword evidence="5" id="KW-0717">Septation</keyword>
<dbReference type="GO" id="GO:0043093">
    <property type="term" value="P:FtsZ-dependent cytokinesis"/>
    <property type="evidence" value="ECO:0007669"/>
    <property type="project" value="TreeGrafter"/>
</dbReference>
<evidence type="ECO:0000313" key="10">
    <source>
        <dbReference type="EMBL" id="VAV85140.1"/>
    </source>
</evidence>